<protein>
    <recommendedName>
        <fullName evidence="4">Cytochrome b561 domain-containing protein</fullName>
    </recommendedName>
</protein>
<evidence type="ECO:0008006" key="4">
    <source>
        <dbReference type="Google" id="ProtNLM"/>
    </source>
</evidence>
<keyword evidence="1" id="KW-1133">Transmembrane helix</keyword>
<gene>
    <name evidence="2" type="ORF">GCM10009118_22990</name>
</gene>
<proteinExistence type="predicted"/>
<evidence type="ECO:0000313" key="3">
    <source>
        <dbReference type="Proteomes" id="UP001501126"/>
    </source>
</evidence>
<dbReference type="EMBL" id="BAAAFH010000011">
    <property type="protein sequence ID" value="GAA0875890.1"/>
    <property type="molecule type" value="Genomic_DNA"/>
</dbReference>
<accession>A0ABN1MRY0</accession>
<keyword evidence="3" id="KW-1185">Reference proteome</keyword>
<feature type="transmembrane region" description="Helical" evidence="1">
    <location>
        <begin position="123"/>
        <end position="142"/>
    </location>
</feature>
<feature type="transmembrane region" description="Helical" evidence="1">
    <location>
        <begin position="12"/>
        <end position="33"/>
    </location>
</feature>
<comment type="caution">
    <text evidence="2">The sequence shown here is derived from an EMBL/GenBank/DDBJ whole genome shotgun (WGS) entry which is preliminary data.</text>
</comment>
<name>A0ABN1MRY0_9FLAO</name>
<keyword evidence="1" id="KW-0472">Membrane</keyword>
<sequence length="143" mass="16437">MYNFLKESHNGIGLVLLFLFLTVIIFLFSMFLVKRTWGKPEKIAALVGLVVVHLQLLIGFVLYFISPLGLDNFSSDSMGHKISRFYLLEHPLGMILAVFMITRGYKLSKKNTLGDSTKYKRLLIHYGLGFGIITYLIPWFLWS</sequence>
<dbReference type="RefSeq" id="WP_343787827.1">
    <property type="nucleotide sequence ID" value="NZ_BAAAFH010000011.1"/>
</dbReference>
<feature type="transmembrane region" description="Helical" evidence="1">
    <location>
        <begin position="85"/>
        <end position="102"/>
    </location>
</feature>
<organism evidence="2 3">
    <name type="scientific">Wandonia haliotis</name>
    <dbReference type="NCBI Taxonomy" id="574963"/>
    <lineage>
        <taxon>Bacteria</taxon>
        <taxon>Pseudomonadati</taxon>
        <taxon>Bacteroidota</taxon>
        <taxon>Flavobacteriia</taxon>
        <taxon>Flavobacteriales</taxon>
        <taxon>Crocinitomicaceae</taxon>
        <taxon>Wandonia</taxon>
    </lineage>
</organism>
<keyword evidence="1" id="KW-0812">Transmembrane</keyword>
<dbReference type="Proteomes" id="UP001501126">
    <property type="component" value="Unassembled WGS sequence"/>
</dbReference>
<feature type="transmembrane region" description="Helical" evidence="1">
    <location>
        <begin position="45"/>
        <end position="65"/>
    </location>
</feature>
<reference evidence="2 3" key="1">
    <citation type="journal article" date="2019" name="Int. J. Syst. Evol. Microbiol.">
        <title>The Global Catalogue of Microorganisms (GCM) 10K type strain sequencing project: providing services to taxonomists for standard genome sequencing and annotation.</title>
        <authorList>
            <consortium name="The Broad Institute Genomics Platform"/>
            <consortium name="The Broad Institute Genome Sequencing Center for Infectious Disease"/>
            <person name="Wu L."/>
            <person name="Ma J."/>
        </authorList>
    </citation>
    <scope>NUCLEOTIDE SEQUENCE [LARGE SCALE GENOMIC DNA]</scope>
    <source>
        <strain evidence="2 3">JCM 16083</strain>
    </source>
</reference>
<evidence type="ECO:0000313" key="2">
    <source>
        <dbReference type="EMBL" id="GAA0875890.1"/>
    </source>
</evidence>
<evidence type="ECO:0000256" key="1">
    <source>
        <dbReference type="SAM" id="Phobius"/>
    </source>
</evidence>